<accession>A0A2P2QDQ8</accession>
<evidence type="ECO:0000313" key="1">
    <source>
        <dbReference type="EMBL" id="MBX65109.1"/>
    </source>
</evidence>
<sequence length="38" mass="4292">MPRLNHVSKREIFLCFPPPFQKGKTMTATGIGEEIEMG</sequence>
<reference evidence="1" key="1">
    <citation type="submission" date="2018-02" db="EMBL/GenBank/DDBJ databases">
        <title>Rhizophora mucronata_Transcriptome.</title>
        <authorList>
            <person name="Meera S.P."/>
            <person name="Sreeshan A."/>
            <person name="Augustine A."/>
        </authorList>
    </citation>
    <scope>NUCLEOTIDE SEQUENCE</scope>
    <source>
        <tissue evidence="1">Leaf</tissue>
    </source>
</reference>
<organism evidence="1">
    <name type="scientific">Rhizophora mucronata</name>
    <name type="common">Asiatic mangrove</name>
    <dbReference type="NCBI Taxonomy" id="61149"/>
    <lineage>
        <taxon>Eukaryota</taxon>
        <taxon>Viridiplantae</taxon>
        <taxon>Streptophyta</taxon>
        <taxon>Embryophyta</taxon>
        <taxon>Tracheophyta</taxon>
        <taxon>Spermatophyta</taxon>
        <taxon>Magnoliopsida</taxon>
        <taxon>eudicotyledons</taxon>
        <taxon>Gunneridae</taxon>
        <taxon>Pentapetalae</taxon>
        <taxon>rosids</taxon>
        <taxon>fabids</taxon>
        <taxon>Malpighiales</taxon>
        <taxon>Rhizophoraceae</taxon>
        <taxon>Rhizophora</taxon>
    </lineage>
</organism>
<proteinExistence type="predicted"/>
<dbReference type="EMBL" id="GGEC01084625">
    <property type="protein sequence ID" value="MBX65109.1"/>
    <property type="molecule type" value="Transcribed_RNA"/>
</dbReference>
<name>A0A2P2QDQ8_RHIMU</name>
<protein>
    <submittedName>
        <fullName evidence="1">Uncharacterized protein</fullName>
    </submittedName>
</protein>
<dbReference type="AlphaFoldDB" id="A0A2P2QDQ8"/>